<dbReference type="SUPFAM" id="SSF103481">
    <property type="entry name" value="Multidrug resistance efflux transporter EmrE"/>
    <property type="match status" value="1"/>
</dbReference>
<comment type="caution">
    <text evidence="4">The sequence shown here is derived from an EMBL/GenBank/DDBJ whole genome shotgun (WGS) entry which is preliminary data.</text>
</comment>
<feature type="transmembrane region" description="Helical" evidence="1">
    <location>
        <begin position="37"/>
        <end position="55"/>
    </location>
</feature>
<reference evidence="4" key="1">
    <citation type="journal article" date="2015" name="Appl. Environ. Microbiol.">
        <title>Nanoarchaeota, Their Sulfolobales Host, and Nanoarchaeota Virus Distribution across Yellowstone National Park Hot Springs.</title>
        <authorList>
            <person name="Munson-McGee J.H."/>
            <person name="Field E.K."/>
            <person name="Bateson M."/>
            <person name="Rooney C."/>
            <person name="Stepanauskas R."/>
            <person name="Young M.J."/>
        </authorList>
    </citation>
    <scope>NUCLEOTIDE SEQUENCE [LARGE SCALE GENOMIC DNA]</scope>
    <source>
        <strain evidence="4">SCGC AB-777_F03</strain>
    </source>
</reference>
<protein>
    <submittedName>
        <fullName evidence="4">EamA family transporter</fullName>
    </submittedName>
</protein>
<dbReference type="InterPro" id="IPR000620">
    <property type="entry name" value="EamA_dom"/>
</dbReference>
<proteinExistence type="predicted"/>
<keyword evidence="1" id="KW-1133">Transmembrane helix</keyword>
<feature type="transmembrane region" description="Helical" evidence="1">
    <location>
        <begin position="6"/>
        <end position="25"/>
    </location>
</feature>
<feature type="domain" description="EamA" evidence="2">
    <location>
        <begin position="7"/>
        <end position="142"/>
    </location>
</feature>
<dbReference type="EMBL" id="QEFP01000002">
    <property type="protein sequence ID" value="PVU68882.1"/>
    <property type="molecule type" value="Genomic_DNA"/>
</dbReference>
<dbReference type="Pfam" id="PF00892">
    <property type="entry name" value="EamA"/>
    <property type="match status" value="1"/>
</dbReference>
<gene>
    <name evidence="3" type="ORF">DDW03_000500</name>
    <name evidence="4" type="ORF">DDW03_00900</name>
</gene>
<reference evidence="3" key="2">
    <citation type="submission" date="2017-05" db="EMBL/GenBank/DDBJ databases">
        <authorList>
            <person name="Munson-Mcgee J.H."/>
        </authorList>
    </citation>
    <scope>NUCLEOTIDE SEQUENCE</scope>
    <source>
        <strain evidence="3">SCGC AB-777_F03</strain>
    </source>
</reference>
<keyword evidence="1" id="KW-0812">Transmembrane</keyword>
<dbReference type="InterPro" id="IPR037185">
    <property type="entry name" value="EmrE-like"/>
</dbReference>
<evidence type="ECO:0000256" key="1">
    <source>
        <dbReference type="SAM" id="Phobius"/>
    </source>
</evidence>
<dbReference type="AlphaFoldDB" id="A0A2T9WM35"/>
<dbReference type="PANTHER" id="PTHR22911:SF137">
    <property type="entry name" value="SOLUTE CARRIER FAMILY 35 MEMBER G2-RELATED"/>
    <property type="match status" value="1"/>
</dbReference>
<name>A0A2T9WM35_NANST</name>
<feature type="transmembrane region" description="Helical" evidence="1">
    <location>
        <begin position="102"/>
        <end position="119"/>
    </location>
</feature>
<dbReference type="EMBL" id="QEFP02000003">
    <property type="protein sequence ID" value="MCC5446886.1"/>
    <property type="molecule type" value="Genomic_DNA"/>
</dbReference>
<sequence length="143" mass="15942">MVSIPTWFIYSLVGAIFAAFSTIFAKIGLQGLNSITVTTLRSIIMTIIIFIIFILEVRNINNLFNLSNKDYIFVILSALFGSISWIAFFYALKIGKASNVSIIDRSSFLFVVLLGIIILNEELTIKKVIASILMFIALVLLVI</sequence>
<organism evidence="4">
    <name type="scientific">Nanobsidianus stetteri</name>
    <dbReference type="NCBI Taxonomy" id="1294122"/>
    <lineage>
        <taxon>Archaea</taxon>
        <taxon>Nanobdellota</taxon>
        <taxon>Candidatus Nanoarchaeia</taxon>
        <taxon>Nanoarchaeales</taxon>
        <taxon>Nanopusillaceae</taxon>
        <taxon>Candidatus Nanobsidianus</taxon>
    </lineage>
</organism>
<accession>A0A2T9WM35</accession>
<feature type="transmembrane region" description="Helical" evidence="1">
    <location>
        <begin position="125"/>
        <end position="142"/>
    </location>
</feature>
<evidence type="ECO:0000313" key="4">
    <source>
        <dbReference type="EMBL" id="PVU68882.1"/>
    </source>
</evidence>
<reference evidence="3" key="4">
    <citation type="submission" date="2021-11" db="EMBL/GenBank/DDBJ databases">
        <authorList>
            <person name="Munson-Mcgee J."/>
            <person name="Field E."/>
            <person name="Bateson M."/>
            <person name="Rooney C."/>
            <person name="Stepanauskas R."/>
            <person name="Young M."/>
        </authorList>
    </citation>
    <scope>NUCLEOTIDE SEQUENCE</scope>
    <source>
        <strain evidence="3">SCGC AB-777_F03</strain>
    </source>
</reference>
<dbReference type="GO" id="GO:0016020">
    <property type="term" value="C:membrane"/>
    <property type="evidence" value="ECO:0007669"/>
    <property type="project" value="InterPro"/>
</dbReference>
<keyword evidence="1" id="KW-0472">Membrane</keyword>
<reference evidence="4" key="3">
    <citation type="submission" date="2017-05" db="EMBL/GenBank/DDBJ databases">
        <authorList>
            <person name="Song R."/>
            <person name="Chenine A.L."/>
            <person name="Ruprecht R.M."/>
        </authorList>
    </citation>
    <scope>NUCLEOTIDE SEQUENCE</scope>
    <source>
        <strain evidence="4">SCGC AB-777_F03</strain>
    </source>
</reference>
<evidence type="ECO:0000313" key="3">
    <source>
        <dbReference type="EMBL" id="MCC5446886.1"/>
    </source>
</evidence>
<evidence type="ECO:0000259" key="2">
    <source>
        <dbReference type="Pfam" id="PF00892"/>
    </source>
</evidence>
<dbReference type="Gene3D" id="1.10.3730.20">
    <property type="match status" value="1"/>
</dbReference>
<dbReference type="Proteomes" id="UP000245509">
    <property type="component" value="Unassembled WGS sequence"/>
</dbReference>
<dbReference type="RefSeq" id="WP_228615102.1">
    <property type="nucleotide sequence ID" value="NZ_QEFP02000003.1"/>
</dbReference>
<feature type="transmembrane region" description="Helical" evidence="1">
    <location>
        <begin position="71"/>
        <end position="90"/>
    </location>
</feature>
<dbReference type="PANTHER" id="PTHR22911">
    <property type="entry name" value="ACYL-MALONYL CONDENSING ENZYME-RELATED"/>
    <property type="match status" value="1"/>
</dbReference>